<keyword evidence="2" id="KW-1185">Reference proteome</keyword>
<protein>
    <submittedName>
        <fullName evidence="1">Uncharacterized protein</fullName>
    </submittedName>
</protein>
<proteinExistence type="predicted"/>
<sequence>MPPKTVRKSVGPGRRGGRTRGTPKAAAQPDPEVVPVPEESVNPVKEADPVEIKEEKAPVVVKKEALKVDEEKVEKDEEKPVADNETDRSKREDSDVKDPVEEYEKGERLDLDDNDPEESEPEEYAGDDYDEKDVVEDGDVGEEEVEDGDVGEEEVEDGDVGEDEDGDIHEGEMDDPTEEVEPEDEEHEHEHELAAAEHADMADADEQEHQDVFKERRKRKEFEVFVGGLDKDATEDDLRKVFSAVGEVSEVRLMMNAQTKKNKGFAFLRFATVEQAKRACVELKNPVVHGKQCGVSPSQDSDTLFLGNICKTWTKEALKEKLKKYGVDTMEDLTLVEDNKSDGNSRGFAFLEFSSRADAMDAFKRLQKRNVTFGVDRLAKVSFADSFIDPGDEVMAQVKTVFVDGLPASWDEVRVRDLLKKYGSVEKIELARNMPSAKRKDYGFITFGTHDAALTCAKSINNEELGEGENKAKVRARLSRPLQRGKGKHLSRGDFRPSRPPSSSFRGSWARPVPRSLPPRSIRTRGRIPPVVDRGFKRPPGLTARRPVVPLPPRGRPTRPARPTRPVAPLPRSYDRRPPVPPHPKNSLKREYSRREEIPPRSRPVADYGPPRSASERHSSYRDSYHPTRGPATYAEPPRGPSHSSSRRAAYSDLGSYSARYERPPPNYRETRPRDYDPPVPGSKRSYAALDDIPPRYADAEVRQSRVRLDYEMGGGSSQYGDAYSERIGRSNIGGGYGGSRSAMLGQDSHGLYSSSSRQGMSYGGGVSSFLLIAKCTKLSLALTAVERAAAACTHQAMVVITYLVAVMLVEALTHHRYTLVVAWAAVVVTWVVVADLDPTIEMSCLMLQNGYIMNDVFSM</sequence>
<evidence type="ECO:0000313" key="1">
    <source>
        <dbReference type="EMBL" id="KAI3826841.1"/>
    </source>
</evidence>
<accession>A0ACB9K3P2</accession>
<reference evidence="1 2" key="2">
    <citation type="journal article" date="2022" name="Mol. Ecol. Resour.">
        <title>The genomes of chicory, endive, great burdock and yacon provide insights into Asteraceae paleo-polyploidization history and plant inulin production.</title>
        <authorList>
            <person name="Fan W."/>
            <person name="Wang S."/>
            <person name="Wang H."/>
            <person name="Wang A."/>
            <person name="Jiang F."/>
            <person name="Liu H."/>
            <person name="Zhao H."/>
            <person name="Xu D."/>
            <person name="Zhang Y."/>
        </authorList>
    </citation>
    <scope>NUCLEOTIDE SEQUENCE [LARGE SCALE GENOMIC DNA]</scope>
    <source>
        <strain evidence="2">cv. Yunnan</strain>
        <tissue evidence="1">Leaves</tissue>
    </source>
</reference>
<organism evidence="1 2">
    <name type="scientific">Smallanthus sonchifolius</name>
    <dbReference type="NCBI Taxonomy" id="185202"/>
    <lineage>
        <taxon>Eukaryota</taxon>
        <taxon>Viridiplantae</taxon>
        <taxon>Streptophyta</taxon>
        <taxon>Embryophyta</taxon>
        <taxon>Tracheophyta</taxon>
        <taxon>Spermatophyta</taxon>
        <taxon>Magnoliopsida</taxon>
        <taxon>eudicotyledons</taxon>
        <taxon>Gunneridae</taxon>
        <taxon>Pentapetalae</taxon>
        <taxon>asterids</taxon>
        <taxon>campanulids</taxon>
        <taxon>Asterales</taxon>
        <taxon>Asteraceae</taxon>
        <taxon>Asteroideae</taxon>
        <taxon>Heliantheae alliance</taxon>
        <taxon>Millerieae</taxon>
        <taxon>Smallanthus</taxon>
    </lineage>
</organism>
<reference evidence="2" key="1">
    <citation type="journal article" date="2022" name="Mol. Ecol. Resour.">
        <title>The genomes of chicory, endive, great burdock and yacon provide insights into Asteraceae palaeo-polyploidization history and plant inulin production.</title>
        <authorList>
            <person name="Fan W."/>
            <person name="Wang S."/>
            <person name="Wang H."/>
            <person name="Wang A."/>
            <person name="Jiang F."/>
            <person name="Liu H."/>
            <person name="Zhao H."/>
            <person name="Xu D."/>
            <person name="Zhang Y."/>
        </authorList>
    </citation>
    <scope>NUCLEOTIDE SEQUENCE [LARGE SCALE GENOMIC DNA]</scope>
    <source>
        <strain evidence="2">cv. Yunnan</strain>
    </source>
</reference>
<evidence type="ECO:0000313" key="2">
    <source>
        <dbReference type="Proteomes" id="UP001056120"/>
    </source>
</evidence>
<dbReference type="Proteomes" id="UP001056120">
    <property type="component" value="Linkage Group LG01"/>
</dbReference>
<name>A0ACB9K3P2_9ASTR</name>
<gene>
    <name evidence="1" type="ORF">L1987_00899</name>
</gene>
<dbReference type="EMBL" id="CM042018">
    <property type="protein sequence ID" value="KAI3826841.1"/>
    <property type="molecule type" value="Genomic_DNA"/>
</dbReference>
<comment type="caution">
    <text evidence="1">The sequence shown here is derived from an EMBL/GenBank/DDBJ whole genome shotgun (WGS) entry which is preliminary data.</text>
</comment>